<feature type="transmembrane region" description="Helical" evidence="7">
    <location>
        <begin position="196"/>
        <end position="216"/>
    </location>
</feature>
<evidence type="ECO:0000256" key="5">
    <source>
        <dbReference type="ARBA" id="ARBA00038359"/>
    </source>
</evidence>
<dbReference type="Pfam" id="PF20684">
    <property type="entry name" value="Fung_rhodopsin"/>
    <property type="match status" value="1"/>
</dbReference>
<accession>A0A6A7BDJ0</accession>
<feature type="region of interest" description="Disordered" evidence="6">
    <location>
        <begin position="1"/>
        <end position="21"/>
    </location>
</feature>
<feature type="transmembrane region" description="Helical" evidence="7">
    <location>
        <begin position="269"/>
        <end position="287"/>
    </location>
</feature>
<evidence type="ECO:0000259" key="8">
    <source>
        <dbReference type="Pfam" id="PF20684"/>
    </source>
</evidence>
<dbReference type="EMBL" id="MU006298">
    <property type="protein sequence ID" value="KAF2852535.1"/>
    <property type="molecule type" value="Genomic_DNA"/>
</dbReference>
<dbReference type="PANTHER" id="PTHR33048:SF129">
    <property type="entry name" value="INTEGRAL MEMBRANE PROTEIN-RELATED"/>
    <property type="match status" value="1"/>
</dbReference>
<dbReference type="InterPro" id="IPR052337">
    <property type="entry name" value="SAT4-like"/>
</dbReference>
<evidence type="ECO:0000256" key="2">
    <source>
        <dbReference type="ARBA" id="ARBA00022692"/>
    </source>
</evidence>
<feature type="compositionally biased region" description="Pro residues" evidence="6">
    <location>
        <begin position="1"/>
        <end position="13"/>
    </location>
</feature>
<keyword evidence="10" id="KW-1185">Reference proteome</keyword>
<evidence type="ECO:0000256" key="7">
    <source>
        <dbReference type="SAM" id="Phobius"/>
    </source>
</evidence>
<organism evidence="9 10">
    <name type="scientific">Plenodomus tracheiphilus IPT5</name>
    <dbReference type="NCBI Taxonomy" id="1408161"/>
    <lineage>
        <taxon>Eukaryota</taxon>
        <taxon>Fungi</taxon>
        <taxon>Dikarya</taxon>
        <taxon>Ascomycota</taxon>
        <taxon>Pezizomycotina</taxon>
        <taxon>Dothideomycetes</taxon>
        <taxon>Pleosporomycetidae</taxon>
        <taxon>Pleosporales</taxon>
        <taxon>Pleosporineae</taxon>
        <taxon>Leptosphaeriaceae</taxon>
        <taxon>Plenodomus</taxon>
    </lineage>
</organism>
<dbReference type="OrthoDB" id="5022096at2759"/>
<protein>
    <recommendedName>
        <fullName evidence="8">Rhodopsin domain-containing protein</fullName>
    </recommendedName>
</protein>
<dbReference type="InterPro" id="IPR049326">
    <property type="entry name" value="Rhodopsin_dom_fungi"/>
</dbReference>
<evidence type="ECO:0000256" key="1">
    <source>
        <dbReference type="ARBA" id="ARBA00004141"/>
    </source>
</evidence>
<evidence type="ECO:0000313" key="10">
    <source>
        <dbReference type="Proteomes" id="UP000799423"/>
    </source>
</evidence>
<reference evidence="9" key="1">
    <citation type="submission" date="2020-01" db="EMBL/GenBank/DDBJ databases">
        <authorList>
            <consortium name="DOE Joint Genome Institute"/>
            <person name="Haridas S."/>
            <person name="Albert R."/>
            <person name="Binder M."/>
            <person name="Bloem J."/>
            <person name="Labutti K."/>
            <person name="Salamov A."/>
            <person name="Andreopoulos B."/>
            <person name="Baker S.E."/>
            <person name="Barry K."/>
            <person name="Bills G."/>
            <person name="Bluhm B.H."/>
            <person name="Cannon C."/>
            <person name="Castanera R."/>
            <person name="Culley D.E."/>
            <person name="Daum C."/>
            <person name="Ezra D."/>
            <person name="Gonzalez J.B."/>
            <person name="Henrissat B."/>
            <person name="Kuo A."/>
            <person name="Liang C."/>
            <person name="Lipzen A."/>
            <person name="Lutzoni F."/>
            <person name="Magnuson J."/>
            <person name="Mondo S."/>
            <person name="Nolan M."/>
            <person name="Ohm R."/>
            <person name="Pangilinan J."/>
            <person name="Park H.-J."/>
            <person name="Ramirez L."/>
            <person name="Alfaro M."/>
            <person name="Sun H."/>
            <person name="Tritt A."/>
            <person name="Yoshinaga Y."/>
            <person name="Zwiers L.-H."/>
            <person name="Turgeon B.G."/>
            <person name="Goodwin S.B."/>
            <person name="Spatafora J.W."/>
            <person name="Crous P.W."/>
            <person name="Grigoriev I.V."/>
        </authorList>
    </citation>
    <scope>NUCLEOTIDE SEQUENCE</scope>
    <source>
        <strain evidence="9">IPT5</strain>
    </source>
</reference>
<keyword evidence="4 7" id="KW-0472">Membrane</keyword>
<name>A0A6A7BDJ0_9PLEO</name>
<keyword evidence="2 7" id="KW-0812">Transmembrane</keyword>
<evidence type="ECO:0000256" key="3">
    <source>
        <dbReference type="ARBA" id="ARBA00022989"/>
    </source>
</evidence>
<feature type="transmembrane region" description="Helical" evidence="7">
    <location>
        <begin position="110"/>
        <end position="133"/>
    </location>
</feature>
<sequence length="429" mass="46964">MSSSTPPPPPPRIPDPHSIPSIPSPAAQESARLFVGTALALHGIAILVFGARIWTRFVKGGRMYVDDWVCGGAYALILSNSSLLLAALPYTFNHNPKIYTLADAQLAFKYATIAQPLWACSMAALKTSFALTLLRIQSSPRLRKFLYLMIAVQILLGIYNICATLLQCVPVRKQWDLLGAVQGRCWSKRMVGVSSISSGVINILTDFTFALLPLSFLQHLRRPLRERVLLFILMALGVFAGVASVLKIVAASRFGATADPVNESIGIGMWSVIEELVGVIVICIPTLRSPVKRVLGYWGAAGSRIRQASLYRGYGRTYENDGEGRVGKAERSLSRSRLATVLGEEGDVESGFRLKILNTQPSSEEEGVGVWREEGMKRRGEIWCTKEVTVENEVLGHVPSNEHLRGGPRAGWVDESFDIADAARFGRAI</sequence>
<feature type="transmembrane region" description="Helical" evidence="7">
    <location>
        <begin position="145"/>
        <end position="166"/>
    </location>
</feature>
<keyword evidence="3 7" id="KW-1133">Transmembrane helix</keyword>
<comment type="subcellular location">
    <subcellularLocation>
        <location evidence="1">Membrane</location>
        <topology evidence="1">Multi-pass membrane protein</topology>
    </subcellularLocation>
</comment>
<evidence type="ECO:0000313" key="9">
    <source>
        <dbReference type="EMBL" id="KAF2852535.1"/>
    </source>
</evidence>
<evidence type="ECO:0000256" key="4">
    <source>
        <dbReference type="ARBA" id="ARBA00023136"/>
    </source>
</evidence>
<dbReference type="AlphaFoldDB" id="A0A6A7BDJ0"/>
<feature type="transmembrane region" description="Helical" evidence="7">
    <location>
        <begin position="228"/>
        <end position="249"/>
    </location>
</feature>
<feature type="transmembrane region" description="Helical" evidence="7">
    <location>
        <begin position="33"/>
        <end position="55"/>
    </location>
</feature>
<dbReference type="Proteomes" id="UP000799423">
    <property type="component" value="Unassembled WGS sequence"/>
</dbReference>
<proteinExistence type="inferred from homology"/>
<evidence type="ECO:0000256" key="6">
    <source>
        <dbReference type="SAM" id="MobiDB-lite"/>
    </source>
</evidence>
<comment type="similarity">
    <text evidence="5">Belongs to the SAT4 family.</text>
</comment>
<feature type="transmembrane region" description="Helical" evidence="7">
    <location>
        <begin position="67"/>
        <end position="90"/>
    </location>
</feature>
<dbReference type="PANTHER" id="PTHR33048">
    <property type="entry name" value="PTH11-LIKE INTEGRAL MEMBRANE PROTEIN (AFU_ORTHOLOGUE AFUA_5G11245)"/>
    <property type="match status" value="1"/>
</dbReference>
<gene>
    <name evidence="9" type="ORF">T440DRAFT_516379</name>
</gene>
<feature type="domain" description="Rhodopsin" evidence="8">
    <location>
        <begin position="51"/>
        <end position="293"/>
    </location>
</feature>
<dbReference type="GO" id="GO:0016020">
    <property type="term" value="C:membrane"/>
    <property type="evidence" value="ECO:0007669"/>
    <property type="project" value="UniProtKB-SubCell"/>
</dbReference>